<reference evidence="1 2" key="1">
    <citation type="journal article" date="2019" name="PLoS Pathog.">
        <title>Genome sequence of the bovine parasite Schistosoma bovis Tanzania.</title>
        <authorList>
            <person name="Oey H."/>
            <person name="Zakrzewski M."/>
            <person name="Gobert G."/>
            <person name="Gravermann K."/>
            <person name="Stoye J."/>
            <person name="Jones M."/>
            <person name="Mcmanus D."/>
            <person name="Krause L."/>
        </authorList>
    </citation>
    <scope>NUCLEOTIDE SEQUENCE [LARGE SCALE GENOMIC DNA]</scope>
    <source>
        <strain evidence="1 2">TAN1997</strain>
    </source>
</reference>
<keyword evidence="2" id="KW-1185">Reference proteome</keyword>
<comment type="caution">
    <text evidence="1">The sequence shown here is derived from an EMBL/GenBank/DDBJ whole genome shotgun (WGS) entry which is preliminary data.</text>
</comment>
<dbReference type="STRING" id="6184.A0A430QQ14"/>
<evidence type="ECO:0000313" key="1">
    <source>
        <dbReference type="EMBL" id="RTG89737.1"/>
    </source>
</evidence>
<gene>
    <name evidence="1" type="ORF">DC041_0012660</name>
</gene>
<evidence type="ECO:0000313" key="2">
    <source>
        <dbReference type="Proteomes" id="UP000290809"/>
    </source>
</evidence>
<protein>
    <submittedName>
        <fullName evidence="1">Uncharacterized protein</fullName>
    </submittedName>
</protein>
<dbReference type="EMBL" id="QMKO01001485">
    <property type="protein sequence ID" value="RTG89737.1"/>
    <property type="molecule type" value="Genomic_DNA"/>
</dbReference>
<dbReference type="Proteomes" id="UP000290809">
    <property type="component" value="Unassembled WGS sequence"/>
</dbReference>
<sequence>MCSISNLDTEDLIVQKFAHSFTRDQYLISTRNQALDHYASHVYALHKRNLTMAENELHAYFETCMASVQNPEISLTTSTFSGTGTISTTTTTTAGQGTITSSVLTPPINSSNTCAHMAVTGAAMHLNFGHWYKGKCLIKEALQKSLESESKDSLGHVKVSVLLLLLLYPDVNK</sequence>
<dbReference type="AlphaFoldDB" id="A0A430QQ14"/>
<organism evidence="1 2">
    <name type="scientific">Schistosoma bovis</name>
    <name type="common">Blood fluke</name>
    <dbReference type="NCBI Taxonomy" id="6184"/>
    <lineage>
        <taxon>Eukaryota</taxon>
        <taxon>Metazoa</taxon>
        <taxon>Spiralia</taxon>
        <taxon>Lophotrochozoa</taxon>
        <taxon>Platyhelminthes</taxon>
        <taxon>Trematoda</taxon>
        <taxon>Digenea</taxon>
        <taxon>Strigeidida</taxon>
        <taxon>Schistosomatoidea</taxon>
        <taxon>Schistosomatidae</taxon>
        <taxon>Schistosoma</taxon>
    </lineage>
</organism>
<accession>A0A430QQ14</accession>
<proteinExistence type="predicted"/>
<name>A0A430QQ14_SCHBO</name>